<dbReference type="AlphaFoldDB" id="A0A7G5GUN2"/>
<keyword evidence="4" id="KW-1185">Reference proteome</keyword>
<dbReference type="EMBL" id="CP059732">
    <property type="protein sequence ID" value="QMW02574.1"/>
    <property type="molecule type" value="Genomic_DNA"/>
</dbReference>
<evidence type="ECO:0000256" key="2">
    <source>
        <dbReference type="SAM" id="Phobius"/>
    </source>
</evidence>
<proteinExistence type="predicted"/>
<keyword evidence="2" id="KW-0472">Membrane</keyword>
<evidence type="ECO:0000313" key="4">
    <source>
        <dbReference type="Proteomes" id="UP000515369"/>
    </source>
</evidence>
<dbReference type="RefSeq" id="WP_182459879.1">
    <property type="nucleotide sequence ID" value="NZ_CP059732.1"/>
</dbReference>
<sequence>MTAKKLVGQIHLWLGLASGLLVFVVATTGCILAFEQEIKSVLRPYQFMEPEVNKTLMAPSKLESIAEKLVHGKPAKGIIYGGSGRTAIVQFYGAAPDYYYQVYINPYTGKVLNVQDEETDFFHFILHGHYYLWLPETIGQSVVAYGTLVFTILLVTGLVLWWPKNFKKANRDKSFKIKWSAKWRRVNYDLHNVPGFYALLFSLLLAVTGLIFGLEWFSNSIYWATTGGKTIPEYKQQFSDTTVARQFIAPIDVVWQQLSKNKPETAGIYVSCPEKPSETISAYVNYVPGTYYKLDYYTFDQQTLKPIAVEGPYAGPYAKAGLGDKFRRMNYDIHTGAILSLPGKIVAFCASLICATLPITGFIIWWGRRKKAKKQSKKALAKPVSMKSDYQPVSRIS</sequence>
<feature type="transmembrane region" description="Helical" evidence="2">
    <location>
        <begin position="12"/>
        <end position="34"/>
    </location>
</feature>
<dbReference type="Pfam" id="PF03929">
    <property type="entry name" value="PepSY_TM"/>
    <property type="match status" value="1"/>
</dbReference>
<keyword evidence="2" id="KW-1133">Transmembrane helix</keyword>
<dbReference type="PANTHER" id="PTHR34219">
    <property type="entry name" value="IRON-REGULATED INNER MEMBRANE PROTEIN-RELATED"/>
    <property type="match status" value="1"/>
</dbReference>
<dbReference type="PANTHER" id="PTHR34219:SF3">
    <property type="entry name" value="BLL7967 PROTEIN"/>
    <property type="match status" value="1"/>
</dbReference>
<dbReference type="PROSITE" id="PS51257">
    <property type="entry name" value="PROKAR_LIPOPROTEIN"/>
    <property type="match status" value="1"/>
</dbReference>
<gene>
    <name evidence="3" type="ORF">H3H32_32495</name>
</gene>
<dbReference type="InterPro" id="IPR005625">
    <property type="entry name" value="PepSY-ass_TM"/>
</dbReference>
<evidence type="ECO:0000256" key="1">
    <source>
        <dbReference type="SAM" id="MobiDB-lite"/>
    </source>
</evidence>
<keyword evidence="2" id="KW-0812">Transmembrane</keyword>
<protein>
    <submittedName>
        <fullName evidence="3">PepSY domain-containing protein</fullName>
    </submittedName>
</protein>
<feature type="transmembrane region" description="Helical" evidence="2">
    <location>
        <begin position="142"/>
        <end position="163"/>
    </location>
</feature>
<feature type="region of interest" description="Disordered" evidence="1">
    <location>
        <begin position="375"/>
        <end position="397"/>
    </location>
</feature>
<dbReference type="KEGG" id="sfol:H3H32_32495"/>
<accession>A0A7G5GUN2</accession>
<reference evidence="3 4" key="1">
    <citation type="submission" date="2020-07" db="EMBL/GenBank/DDBJ databases">
        <title>Spirosoma foliorum sp. nov., isolated from the leaves on the Nejang mountain Korea, Republic of.</title>
        <authorList>
            <person name="Ho H."/>
            <person name="Lee Y.-J."/>
            <person name="Nurcahyanto D.-A."/>
            <person name="Kim S.-G."/>
        </authorList>
    </citation>
    <scope>NUCLEOTIDE SEQUENCE [LARGE SCALE GENOMIC DNA]</scope>
    <source>
        <strain evidence="3 4">PL0136</strain>
    </source>
</reference>
<dbReference type="Proteomes" id="UP000515369">
    <property type="component" value="Chromosome"/>
</dbReference>
<feature type="transmembrane region" description="Helical" evidence="2">
    <location>
        <begin position="345"/>
        <end position="367"/>
    </location>
</feature>
<feature type="transmembrane region" description="Helical" evidence="2">
    <location>
        <begin position="194"/>
        <end position="214"/>
    </location>
</feature>
<organism evidence="3 4">
    <name type="scientific">Spirosoma foliorum</name>
    <dbReference type="NCBI Taxonomy" id="2710596"/>
    <lineage>
        <taxon>Bacteria</taxon>
        <taxon>Pseudomonadati</taxon>
        <taxon>Bacteroidota</taxon>
        <taxon>Cytophagia</taxon>
        <taxon>Cytophagales</taxon>
        <taxon>Cytophagaceae</taxon>
        <taxon>Spirosoma</taxon>
    </lineage>
</organism>
<name>A0A7G5GUN2_9BACT</name>
<evidence type="ECO:0000313" key="3">
    <source>
        <dbReference type="EMBL" id="QMW02574.1"/>
    </source>
</evidence>